<reference evidence="2" key="2">
    <citation type="submission" date="2025-08" db="UniProtKB">
        <authorList>
            <consortium name="Ensembl"/>
        </authorList>
    </citation>
    <scope>IDENTIFICATION</scope>
</reference>
<keyword evidence="1" id="KW-0808">Transferase</keyword>
<dbReference type="GO" id="GO:0008194">
    <property type="term" value="F:UDP-glycosyltransferase activity"/>
    <property type="evidence" value="ECO:0007669"/>
    <property type="project" value="InterPro"/>
</dbReference>
<sequence length="116" mass="13198">QGAQRLSLLVDVFYILVIPQDGSHWLSMRPVVGKLQQNGHDVVVLVPSSNLFMKSKEHQNYTVKVYPIPYADNHLHLVLKSFVNDHFTEQSTLNIVITIQVDWITSFPLCQGIDVN</sequence>
<reference evidence="2" key="3">
    <citation type="submission" date="2025-09" db="UniProtKB">
        <authorList>
            <consortium name="Ensembl"/>
        </authorList>
    </citation>
    <scope>IDENTIFICATION</scope>
</reference>
<reference evidence="2" key="1">
    <citation type="submission" date="2015-11" db="EMBL/GenBank/DDBJ databases">
        <authorList>
            <consortium name="International Coturnix japonica Genome Analysis Consortium"/>
            <person name="Warren W."/>
            <person name="Burt D.W."/>
            <person name="Antin P.B."/>
            <person name="Lanford R."/>
            <person name="Gros J."/>
            <person name="Wilson R.K."/>
        </authorList>
    </citation>
    <scope>NUCLEOTIDE SEQUENCE [LARGE SCALE GENOMIC DNA]</scope>
</reference>
<name>A0A8C2TL22_COTJA</name>
<evidence type="ECO:0000313" key="3">
    <source>
        <dbReference type="Proteomes" id="UP000694412"/>
    </source>
</evidence>
<dbReference type="AlphaFoldDB" id="A0A8C2TL22"/>
<accession>A0A8C2TL22</accession>
<dbReference type="Proteomes" id="UP000694412">
    <property type="component" value="Chromosome 7"/>
</dbReference>
<keyword evidence="3" id="KW-1185">Reference proteome</keyword>
<protein>
    <submittedName>
        <fullName evidence="2">Uncharacterized protein</fullName>
    </submittedName>
</protein>
<evidence type="ECO:0000256" key="1">
    <source>
        <dbReference type="ARBA" id="ARBA00022679"/>
    </source>
</evidence>
<dbReference type="SUPFAM" id="SSF53756">
    <property type="entry name" value="UDP-Glycosyltransferase/glycogen phosphorylase"/>
    <property type="match status" value="1"/>
</dbReference>
<proteinExistence type="predicted"/>
<organism evidence="2 3">
    <name type="scientific">Coturnix japonica</name>
    <name type="common">Japanese quail</name>
    <name type="synonym">Coturnix coturnix japonica</name>
    <dbReference type="NCBI Taxonomy" id="93934"/>
    <lineage>
        <taxon>Eukaryota</taxon>
        <taxon>Metazoa</taxon>
        <taxon>Chordata</taxon>
        <taxon>Craniata</taxon>
        <taxon>Vertebrata</taxon>
        <taxon>Euteleostomi</taxon>
        <taxon>Archelosauria</taxon>
        <taxon>Archosauria</taxon>
        <taxon>Dinosauria</taxon>
        <taxon>Saurischia</taxon>
        <taxon>Theropoda</taxon>
        <taxon>Coelurosauria</taxon>
        <taxon>Aves</taxon>
        <taxon>Neognathae</taxon>
        <taxon>Galloanserae</taxon>
        <taxon>Galliformes</taxon>
        <taxon>Phasianidae</taxon>
        <taxon>Perdicinae</taxon>
        <taxon>Coturnix</taxon>
    </lineage>
</organism>
<dbReference type="Ensembl" id="ENSCJPT00005021891.1">
    <property type="protein sequence ID" value="ENSCJPP00005015437.1"/>
    <property type="gene ID" value="ENSCJPG00005012800.1"/>
</dbReference>
<dbReference type="InterPro" id="IPR002213">
    <property type="entry name" value="UDP_glucos_trans"/>
</dbReference>
<dbReference type="Pfam" id="PF00201">
    <property type="entry name" value="UDPGT"/>
    <property type="match status" value="1"/>
</dbReference>
<evidence type="ECO:0000313" key="2">
    <source>
        <dbReference type="Ensembl" id="ENSCJPP00005015437.1"/>
    </source>
</evidence>